<sequence length="57" mass="6676">MINWIFYPKSKRPPEITLRVVSIFKEIANKIDSHSFDLKSNQVLGMVSSQEYKKGLY</sequence>
<accession>X1F740</accession>
<gene>
    <name evidence="1" type="ORF">S03H2_10105</name>
</gene>
<protein>
    <submittedName>
        <fullName evidence="1">Uncharacterized protein</fullName>
    </submittedName>
</protein>
<name>X1F740_9ZZZZ</name>
<reference evidence="1" key="1">
    <citation type="journal article" date="2014" name="Front. Microbiol.">
        <title>High frequency of phylogenetically diverse reductive dehalogenase-homologous genes in deep subseafloor sedimentary metagenomes.</title>
        <authorList>
            <person name="Kawai M."/>
            <person name="Futagami T."/>
            <person name="Toyoda A."/>
            <person name="Takaki Y."/>
            <person name="Nishi S."/>
            <person name="Hori S."/>
            <person name="Arai W."/>
            <person name="Tsubouchi T."/>
            <person name="Morono Y."/>
            <person name="Uchiyama I."/>
            <person name="Ito T."/>
            <person name="Fujiyama A."/>
            <person name="Inagaki F."/>
            <person name="Takami H."/>
        </authorList>
    </citation>
    <scope>NUCLEOTIDE SEQUENCE</scope>
    <source>
        <strain evidence="1">Expedition CK06-06</strain>
    </source>
</reference>
<evidence type="ECO:0000313" key="1">
    <source>
        <dbReference type="EMBL" id="GAH28395.1"/>
    </source>
</evidence>
<comment type="caution">
    <text evidence="1">The sequence shown here is derived from an EMBL/GenBank/DDBJ whole genome shotgun (WGS) entry which is preliminary data.</text>
</comment>
<dbReference type="EMBL" id="BARU01005219">
    <property type="protein sequence ID" value="GAH28395.1"/>
    <property type="molecule type" value="Genomic_DNA"/>
</dbReference>
<organism evidence="1">
    <name type="scientific">marine sediment metagenome</name>
    <dbReference type="NCBI Taxonomy" id="412755"/>
    <lineage>
        <taxon>unclassified sequences</taxon>
        <taxon>metagenomes</taxon>
        <taxon>ecological metagenomes</taxon>
    </lineage>
</organism>
<proteinExistence type="predicted"/>
<dbReference type="AlphaFoldDB" id="X1F740"/>